<proteinExistence type="predicted"/>
<evidence type="ECO:0000313" key="2">
    <source>
        <dbReference type="EMBL" id="ORY45356.1"/>
    </source>
</evidence>
<organism evidence="2 3">
    <name type="scientific">Rhizoclosmatium globosum</name>
    <dbReference type="NCBI Taxonomy" id="329046"/>
    <lineage>
        <taxon>Eukaryota</taxon>
        <taxon>Fungi</taxon>
        <taxon>Fungi incertae sedis</taxon>
        <taxon>Chytridiomycota</taxon>
        <taxon>Chytridiomycota incertae sedis</taxon>
        <taxon>Chytridiomycetes</taxon>
        <taxon>Chytridiales</taxon>
        <taxon>Chytriomycetaceae</taxon>
        <taxon>Rhizoclosmatium</taxon>
    </lineage>
</organism>
<evidence type="ECO:0000256" key="1">
    <source>
        <dbReference type="SAM" id="MobiDB-lite"/>
    </source>
</evidence>
<evidence type="ECO:0008006" key="4">
    <source>
        <dbReference type="Google" id="ProtNLM"/>
    </source>
</evidence>
<dbReference type="PANTHER" id="PTHR42791:SF1">
    <property type="entry name" value="N-ACETYLTRANSFERASE DOMAIN-CONTAINING PROTEIN"/>
    <property type="match status" value="1"/>
</dbReference>
<dbReference type="OrthoDB" id="2100664at2759"/>
<keyword evidence="3" id="KW-1185">Reference proteome</keyword>
<feature type="compositionally biased region" description="Low complexity" evidence="1">
    <location>
        <begin position="86"/>
        <end position="105"/>
    </location>
</feature>
<dbReference type="AlphaFoldDB" id="A0A1Y2CEK1"/>
<dbReference type="InterPro" id="IPR052523">
    <property type="entry name" value="Trichothecene_AcTrans"/>
</dbReference>
<protein>
    <recommendedName>
        <fullName evidence="4">N-acetyltransferase domain-containing protein</fullName>
    </recommendedName>
</protein>
<dbReference type="InterPro" id="IPR016181">
    <property type="entry name" value="Acyl_CoA_acyltransferase"/>
</dbReference>
<accession>A0A1Y2CEK1</accession>
<name>A0A1Y2CEK1_9FUNG</name>
<dbReference type="SUPFAM" id="SSF55729">
    <property type="entry name" value="Acyl-CoA N-acyltransferases (Nat)"/>
    <property type="match status" value="1"/>
</dbReference>
<dbReference type="Gene3D" id="3.40.630.30">
    <property type="match status" value="1"/>
</dbReference>
<dbReference type="Proteomes" id="UP000193642">
    <property type="component" value="Unassembled WGS sequence"/>
</dbReference>
<reference evidence="2 3" key="1">
    <citation type="submission" date="2016-07" db="EMBL/GenBank/DDBJ databases">
        <title>Pervasive Adenine N6-methylation of Active Genes in Fungi.</title>
        <authorList>
            <consortium name="DOE Joint Genome Institute"/>
            <person name="Mondo S.J."/>
            <person name="Dannebaum R.O."/>
            <person name="Kuo R.C."/>
            <person name="Labutti K."/>
            <person name="Haridas S."/>
            <person name="Kuo A."/>
            <person name="Salamov A."/>
            <person name="Ahrendt S.R."/>
            <person name="Lipzen A."/>
            <person name="Sullivan W."/>
            <person name="Andreopoulos W.B."/>
            <person name="Clum A."/>
            <person name="Lindquist E."/>
            <person name="Daum C."/>
            <person name="Ramamoorthy G.K."/>
            <person name="Gryganskyi A."/>
            <person name="Culley D."/>
            <person name="Magnuson J.K."/>
            <person name="James T.Y."/>
            <person name="O'Malley M.A."/>
            <person name="Stajich J.E."/>
            <person name="Spatafora J.W."/>
            <person name="Visel A."/>
            <person name="Grigoriev I.V."/>
        </authorList>
    </citation>
    <scope>NUCLEOTIDE SEQUENCE [LARGE SCALE GENOMIC DNA]</scope>
    <source>
        <strain evidence="2 3">JEL800</strain>
    </source>
</reference>
<comment type="caution">
    <text evidence="2">The sequence shown here is derived from an EMBL/GenBank/DDBJ whole genome shotgun (WGS) entry which is preliminary data.</text>
</comment>
<dbReference type="PANTHER" id="PTHR42791">
    <property type="entry name" value="GNAT FAMILY ACETYLTRANSFERASE"/>
    <property type="match status" value="1"/>
</dbReference>
<dbReference type="EMBL" id="MCGO01000020">
    <property type="protein sequence ID" value="ORY45356.1"/>
    <property type="molecule type" value="Genomic_DNA"/>
</dbReference>
<gene>
    <name evidence="2" type="ORF">BCR33DRAFT_716638</name>
</gene>
<evidence type="ECO:0000313" key="3">
    <source>
        <dbReference type="Proteomes" id="UP000193642"/>
    </source>
</evidence>
<feature type="region of interest" description="Disordered" evidence="1">
    <location>
        <begin position="86"/>
        <end position="116"/>
    </location>
</feature>
<sequence>MTNPKQPTQIHCRPIRPSDHEAAAQTLTAAFTDAPFTIWIIPDPVIRTSEMSKYWPTLLKTALKDPSTFIEVTDDLNAVAIWSHVPVTSTPSSNPEPTTTSSNPETKQEATQTEPPFRPEVHAIYAGIAQNAPEKPYLSLDYIGSTNHNRGSASALLRHRLDQVESGVKVALWTGTKKNIAFYERFGFRVYATALDVDLEGGQNGWWMVREGTVA</sequence>